<dbReference type="Proteomes" id="UP000002149">
    <property type="component" value="Chromosome 14"/>
</dbReference>
<feature type="region of interest" description="Disordered" evidence="1">
    <location>
        <begin position="425"/>
        <end position="474"/>
    </location>
</feature>
<evidence type="ECO:0000313" key="3">
    <source>
        <dbReference type="Proteomes" id="UP000002149"/>
    </source>
</evidence>
<gene>
    <name evidence="2" type="ordered locus">CNN02330</name>
</gene>
<sequence length="552" mass="61411">MAAPPSPPPPAQPPEPASEPPSDAQAAVFLTRPDNTTRRLNAATPSRDDNSPSILDQKRQLTELLKNFSYQAPTGIRSNTSISPLCLSKNPSSNGSARETEADTDTSFHPSPVDSHALRHPLEIDIFTHRDAEKLVEWIGKKKNPPSARAVAQRCQVYLNQELSDAGSSPVEGLLASGPPSGTCSNDGKTVLEDACLDQLYWGSIVEGNRPGEEEEKEQLYSDHPPGDSQEQMLDSETTYTDQRRVTTLDNLPLRPSLSNPIPPFQRGTPQYNTTRYDGMTLNDSFITPADHDLLQRLSVKTRRWKRLASSTPSTPFPATLPSSNVTHDGVDELGYQTDIFNLILAATLVIEHREEELQSMADRLHKAIVKLPARTENVAVFPFATRFGCVEWTKARDPHYLYPYEKPFEVCIFVKNVVKNGPGSSATANTSTSINTTTDKDSQDDSNRSVKYNLNPNENSNPKTKQPEQGRGEYIRTSMERVRTAIMARRPIPKTTTEAILMLNIIILFYSTWYGLDPDGVPHKVSTDKDRVRKVVLETLIETLYHEAYEG</sequence>
<dbReference type="InParanoid" id="Q5K6T6"/>
<dbReference type="KEGG" id="cne:CNN02330"/>
<protein>
    <submittedName>
        <fullName evidence="2">Uncharacterized protein</fullName>
    </submittedName>
</protein>
<feature type="compositionally biased region" description="Polar residues" evidence="1">
    <location>
        <begin position="229"/>
        <end position="241"/>
    </location>
</feature>
<dbReference type="GeneID" id="3255464"/>
<feature type="compositionally biased region" description="Pro residues" evidence="1">
    <location>
        <begin position="1"/>
        <end position="19"/>
    </location>
</feature>
<accession>Q5K6T6</accession>
<feature type="compositionally biased region" description="Polar residues" evidence="1">
    <location>
        <begin position="450"/>
        <end position="465"/>
    </location>
</feature>
<dbReference type="AlphaFoldDB" id="Q5K6T6"/>
<dbReference type="EMBL" id="AE017356">
    <property type="protein sequence ID" value="AAW47203.1"/>
    <property type="molecule type" value="Genomic_DNA"/>
</dbReference>
<organism evidence="2 3">
    <name type="scientific">Cryptococcus deneoformans (strain JEC21 / ATCC MYA-565)</name>
    <name type="common">Cryptococcus neoformans var. neoformans serotype D</name>
    <dbReference type="NCBI Taxonomy" id="214684"/>
    <lineage>
        <taxon>Eukaryota</taxon>
        <taxon>Fungi</taxon>
        <taxon>Dikarya</taxon>
        <taxon>Basidiomycota</taxon>
        <taxon>Agaricomycotina</taxon>
        <taxon>Tremellomycetes</taxon>
        <taxon>Tremellales</taxon>
        <taxon>Cryptococcaceae</taxon>
        <taxon>Cryptococcus</taxon>
        <taxon>Cryptococcus neoformans species complex</taxon>
    </lineage>
</organism>
<reference evidence="2 3" key="1">
    <citation type="journal article" date="2005" name="Science">
        <title>The genome of the basidiomycetous yeast and human pathogen Cryptococcus neoformans.</title>
        <authorList>
            <person name="Loftus B.J."/>
            <person name="Fung E."/>
            <person name="Roncaglia P."/>
            <person name="Rowley D."/>
            <person name="Amedeo P."/>
            <person name="Bruno D."/>
            <person name="Vamathevan J."/>
            <person name="Miranda M."/>
            <person name="Anderson I.J."/>
            <person name="Fraser J.A."/>
            <person name="Allen J.E."/>
            <person name="Bosdet I.E."/>
            <person name="Brent M.R."/>
            <person name="Chiu R."/>
            <person name="Doering T.L."/>
            <person name="Donlin M.J."/>
            <person name="D'Souza C.A."/>
            <person name="Fox D.S."/>
            <person name="Grinberg V."/>
            <person name="Fu J."/>
            <person name="Fukushima M."/>
            <person name="Haas B.J."/>
            <person name="Huang J.C."/>
            <person name="Janbon G."/>
            <person name="Jones S.J."/>
            <person name="Koo H.L."/>
            <person name="Krzywinski M.I."/>
            <person name="Kwon-Chung J.K."/>
            <person name="Lengeler K.B."/>
            <person name="Maiti R."/>
            <person name="Marra M.A."/>
            <person name="Marra R.E."/>
            <person name="Mathewson C.A."/>
            <person name="Mitchell T.G."/>
            <person name="Pertea M."/>
            <person name="Riggs F.R."/>
            <person name="Salzberg S.L."/>
            <person name="Schein J.E."/>
            <person name="Shvartsbeyn A."/>
            <person name="Shin H."/>
            <person name="Shumway M."/>
            <person name="Specht C.A."/>
            <person name="Suh B.B."/>
            <person name="Tenney A."/>
            <person name="Utterback T.R."/>
            <person name="Wickes B.L."/>
            <person name="Wortman J.R."/>
            <person name="Wye N.H."/>
            <person name="Kronstad J.W."/>
            <person name="Lodge J.K."/>
            <person name="Heitman J."/>
            <person name="Davis R.W."/>
            <person name="Fraser C.M."/>
            <person name="Hyman R.W."/>
        </authorList>
    </citation>
    <scope>NUCLEOTIDE SEQUENCE [LARGE SCALE GENOMIC DNA]</scope>
    <source>
        <strain evidence="3">JEC21 / ATCC MYA-565</strain>
    </source>
</reference>
<dbReference type="VEuPathDB" id="FungiDB:CNN02330"/>
<feature type="region of interest" description="Disordered" evidence="1">
    <location>
        <begin position="1"/>
        <end position="54"/>
    </location>
</feature>
<evidence type="ECO:0000313" key="2">
    <source>
        <dbReference type="EMBL" id="AAW47203.1"/>
    </source>
</evidence>
<name>Q5K6T6_CRYD1</name>
<dbReference type="OrthoDB" id="2575664at2759"/>
<keyword evidence="3" id="KW-1185">Reference proteome</keyword>
<feature type="region of interest" description="Disordered" evidence="1">
    <location>
        <begin position="79"/>
        <end position="115"/>
    </location>
</feature>
<feature type="region of interest" description="Disordered" evidence="1">
    <location>
        <begin position="212"/>
        <end position="271"/>
    </location>
</feature>
<feature type="compositionally biased region" description="Low complexity" evidence="1">
    <location>
        <begin position="425"/>
        <end position="438"/>
    </location>
</feature>
<dbReference type="PaxDb" id="214684-Q5K6T6"/>
<dbReference type="HOGENOM" id="CLU_036410_0_0_1"/>
<feature type="compositionally biased region" description="Polar residues" evidence="1">
    <location>
        <begin position="79"/>
        <end position="97"/>
    </location>
</feature>
<proteinExistence type="predicted"/>
<dbReference type="RefSeq" id="XP_568720.1">
    <property type="nucleotide sequence ID" value="XM_568720.2"/>
</dbReference>
<evidence type="ECO:0000256" key="1">
    <source>
        <dbReference type="SAM" id="MobiDB-lite"/>
    </source>
</evidence>
<feature type="compositionally biased region" description="Basic and acidic residues" evidence="1">
    <location>
        <begin position="439"/>
        <end position="449"/>
    </location>
</feature>